<keyword evidence="2" id="KW-1185">Reference proteome</keyword>
<evidence type="ECO:0000313" key="2">
    <source>
        <dbReference type="Proteomes" id="UP000594638"/>
    </source>
</evidence>
<organism evidence="1 2">
    <name type="scientific">Olea europaea subsp. europaea</name>
    <dbReference type="NCBI Taxonomy" id="158383"/>
    <lineage>
        <taxon>Eukaryota</taxon>
        <taxon>Viridiplantae</taxon>
        <taxon>Streptophyta</taxon>
        <taxon>Embryophyta</taxon>
        <taxon>Tracheophyta</taxon>
        <taxon>Spermatophyta</taxon>
        <taxon>Magnoliopsida</taxon>
        <taxon>eudicotyledons</taxon>
        <taxon>Gunneridae</taxon>
        <taxon>Pentapetalae</taxon>
        <taxon>asterids</taxon>
        <taxon>lamiids</taxon>
        <taxon>Lamiales</taxon>
        <taxon>Oleaceae</taxon>
        <taxon>Oleeae</taxon>
        <taxon>Olea</taxon>
    </lineage>
</organism>
<reference evidence="1 2" key="1">
    <citation type="submission" date="2019-12" db="EMBL/GenBank/DDBJ databases">
        <authorList>
            <person name="Alioto T."/>
            <person name="Alioto T."/>
            <person name="Gomez Garrido J."/>
        </authorList>
    </citation>
    <scope>NUCLEOTIDE SEQUENCE [LARGE SCALE GENOMIC DNA]</scope>
</reference>
<dbReference type="EMBL" id="CACTIH010001861">
    <property type="protein sequence ID" value="CAA2966473.1"/>
    <property type="molecule type" value="Genomic_DNA"/>
</dbReference>
<dbReference type="AlphaFoldDB" id="A0A8S0QCS4"/>
<comment type="caution">
    <text evidence="1">The sequence shown here is derived from an EMBL/GenBank/DDBJ whole genome shotgun (WGS) entry which is preliminary data.</text>
</comment>
<protein>
    <submittedName>
        <fullName evidence="1">Uncharacterized protein</fullName>
    </submittedName>
</protein>
<dbReference type="Proteomes" id="UP000594638">
    <property type="component" value="Unassembled WGS sequence"/>
</dbReference>
<gene>
    <name evidence="1" type="ORF">OLEA9_A021413</name>
</gene>
<sequence length="149" mass="16875">MDWERYYCRVPSGYGRIFSESVKLLPDANKKDIINILACRISTASSLELAIGSREQIQYRLGQELGSIRAQDTHVPKFIKLLGSIAITRSKVQFIQSHASSIANIRTYLQLLNFVEAIAIMIVPYQAHHMYKGLDDLILDIDALYSKEA</sequence>
<evidence type="ECO:0000313" key="1">
    <source>
        <dbReference type="EMBL" id="CAA2966473.1"/>
    </source>
</evidence>
<dbReference type="Gramene" id="OE9A021413T1">
    <property type="protein sequence ID" value="OE9A021413C1"/>
    <property type="gene ID" value="OE9A021413"/>
</dbReference>
<accession>A0A8S0QCS4</accession>
<name>A0A8S0QCS4_OLEEU</name>
<proteinExistence type="predicted"/>